<reference evidence="1" key="1">
    <citation type="submission" date="2018-10" db="EMBL/GenBank/DDBJ databases">
        <title>Hidden diversity of soil giant viruses.</title>
        <authorList>
            <person name="Schulz F."/>
            <person name="Alteio L."/>
            <person name="Goudeau D."/>
            <person name="Ryan E.M."/>
            <person name="Malmstrom R.R."/>
            <person name="Blanchard J."/>
            <person name="Woyke T."/>
        </authorList>
    </citation>
    <scope>NUCLEOTIDE SEQUENCE</scope>
    <source>
        <strain evidence="1">HYV1</strain>
    </source>
</reference>
<accession>A0A3G5AAQ0</accession>
<evidence type="ECO:0000313" key="1">
    <source>
        <dbReference type="EMBL" id="AYV83301.1"/>
    </source>
</evidence>
<name>A0A3G5AAQ0_9VIRU</name>
<organism evidence="1">
    <name type="scientific">Hyperionvirus sp</name>
    <dbReference type="NCBI Taxonomy" id="2487770"/>
    <lineage>
        <taxon>Viruses</taxon>
        <taxon>Varidnaviria</taxon>
        <taxon>Bamfordvirae</taxon>
        <taxon>Nucleocytoviricota</taxon>
        <taxon>Megaviricetes</taxon>
        <taxon>Imitervirales</taxon>
        <taxon>Mimiviridae</taxon>
        <taxon>Klosneuvirinae</taxon>
    </lineage>
</organism>
<protein>
    <submittedName>
        <fullName evidence="1">Uncharacterized protein</fullName>
    </submittedName>
</protein>
<gene>
    <name evidence="1" type="ORF">Hyperionvirus5_107</name>
</gene>
<dbReference type="EMBL" id="MK072387">
    <property type="protein sequence ID" value="AYV83301.1"/>
    <property type="molecule type" value="Genomic_DNA"/>
</dbReference>
<sequence>MTMRYKSLLGSYECVTTSTKIIEYPDELIELYLQYPFKIKLYVYIYIYMRKKCNCGNIPSYEMTYPDINYVGPELNQLGNDDNIPIDEMGHNILNYGAPEIAIIVPFIAQFEIRSQSNLTYTGTEAEIIKPNNPLLFNYGISLLENGKIFFRIFTGSVQKYIIELNFPYPVSSGLIALSLVIETNGTLIPNNFAFTPAPSILVQIPVELHDGDQVWLENRKGYNLTLATPPNRPLGYRLTVSVIPV</sequence>
<proteinExistence type="predicted"/>